<name>A0ABQ9FK61_TEGGR</name>
<dbReference type="EMBL" id="JARBDR010000322">
    <property type="protein sequence ID" value="KAJ8316556.1"/>
    <property type="molecule type" value="Genomic_DNA"/>
</dbReference>
<reference evidence="1 2" key="1">
    <citation type="submission" date="2022-12" db="EMBL/GenBank/DDBJ databases">
        <title>Chromosome-level genome of Tegillarca granosa.</title>
        <authorList>
            <person name="Kim J."/>
        </authorList>
    </citation>
    <scope>NUCLEOTIDE SEQUENCE [LARGE SCALE GENOMIC DNA]</scope>
    <source>
        <strain evidence="1">Teg-2019</strain>
        <tissue evidence="1">Adductor muscle</tissue>
    </source>
</reference>
<comment type="caution">
    <text evidence="1">The sequence shown here is derived from an EMBL/GenBank/DDBJ whole genome shotgun (WGS) entry which is preliminary data.</text>
</comment>
<keyword evidence="2" id="KW-1185">Reference proteome</keyword>
<sequence>MNVMNINLESRLQTYITKKAIKYRPFLSVKDTQYRPSSSATVDLTLDKVVDKPVKYLEKIRNTGNAKRQRIQGKIDIRSPILTTKMQSNIAIRGGKSIKH</sequence>
<protein>
    <submittedName>
        <fullName evidence="1">Uncharacterized protein</fullName>
    </submittedName>
</protein>
<organism evidence="1 2">
    <name type="scientific">Tegillarca granosa</name>
    <name type="common">Malaysian cockle</name>
    <name type="synonym">Anadara granosa</name>
    <dbReference type="NCBI Taxonomy" id="220873"/>
    <lineage>
        <taxon>Eukaryota</taxon>
        <taxon>Metazoa</taxon>
        <taxon>Spiralia</taxon>
        <taxon>Lophotrochozoa</taxon>
        <taxon>Mollusca</taxon>
        <taxon>Bivalvia</taxon>
        <taxon>Autobranchia</taxon>
        <taxon>Pteriomorphia</taxon>
        <taxon>Arcoida</taxon>
        <taxon>Arcoidea</taxon>
        <taxon>Arcidae</taxon>
        <taxon>Tegillarca</taxon>
    </lineage>
</organism>
<evidence type="ECO:0000313" key="1">
    <source>
        <dbReference type="EMBL" id="KAJ8316556.1"/>
    </source>
</evidence>
<evidence type="ECO:0000313" key="2">
    <source>
        <dbReference type="Proteomes" id="UP001217089"/>
    </source>
</evidence>
<dbReference type="Proteomes" id="UP001217089">
    <property type="component" value="Unassembled WGS sequence"/>
</dbReference>
<gene>
    <name evidence="1" type="ORF">KUTeg_005893</name>
</gene>
<accession>A0ABQ9FK61</accession>
<proteinExistence type="predicted"/>